<dbReference type="AlphaFoldDB" id="A0A2P2Q770"/>
<dbReference type="EMBL" id="GGEC01082245">
    <property type="protein sequence ID" value="MBX62729.1"/>
    <property type="molecule type" value="Transcribed_RNA"/>
</dbReference>
<reference evidence="2" key="1">
    <citation type="submission" date="2018-02" db="EMBL/GenBank/DDBJ databases">
        <title>Rhizophora mucronata_Transcriptome.</title>
        <authorList>
            <person name="Meera S.P."/>
            <person name="Sreeshan A."/>
            <person name="Augustine A."/>
        </authorList>
    </citation>
    <scope>NUCLEOTIDE SEQUENCE</scope>
    <source>
        <tissue evidence="2">Leaf</tissue>
    </source>
</reference>
<organism evidence="2">
    <name type="scientific">Rhizophora mucronata</name>
    <name type="common">Asiatic mangrove</name>
    <dbReference type="NCBI Taxonomy" id="61149"/>
    <lineage>
        <taxon>Eukaryota</taxon>
        <taxon>Viridiplantae</taxon>
        <taxon>Streptophyta</taxon>
        <taxon>Embryophyta</taxon>
        <taxon>Tracheophyta</taxon>
        <taxon>Spermatophyta</taxon>
        <taxon>Magnoliopsida</taxon>
        <taxon>eudicotyledons</taxon>
        <taxon>Gunneridae</taxon>
        <taxon>Pentapetalae</taxon>
        <taxon>rosids</taxon>
        <taxon>fabids</taxon>
        <taxon>Malpighiales</taxon>
        <taxon>Rhizophoraceae</taxon>
        <taxon>Rhizophora</taxon>
    </lineage>
</organism>
<evidence type="ECO:0000313" key="2">
    <source>
        <dbReference type="EMBL" id="MBX62729.1"/>
    </source>
</evidence>
<proteinExistence type="predicted"/>
<keyword evidence="1" id="KW-0732">Signal</keyword>
<evidence type="ECO:0000256" key="1">
    <source>
        <dbReference type="SAM" id="SignalP"/>
    </source>
</evidence>
<sequence length="45" mass="5255">MGLEGDFFWLILLCLVATHFCFKAQFCDDILIARLYFLRNGPMVL</sequence>
<feature type="chain" id="PRO_5015163444" evidence="1">
    <location>
        <begin position="25"/>
        <end position="45"/>
    </location>
</feature>
<feature type="signal peptide" evidence="1">
    <location>
        <begin position="1"/>
        <end position="24"/>
    </location>
</feature>
<name>A0A2P2Q770_RHIMU</name>
<accession>A0A2P2Q770</accession>
<protein>
    <submittedName>
        <fullName evidence="2">Uncharacterized protein</fullName>
    </submittedName>
</protein>